<dbReference type="EMBL" id="CP002831">
    <property type="protein sequence ID" value="AFC26316.1"/>
    <property type="molecule type" value="Genomic_DNA"/>
</dbReference>
<reference evidence="2 3" key="1">
    <citation type="journal article" date="2012" name="Stand. Genomic Sci.">
        <title>Complete genome sequencing and analysis of Saprospira grandis str. Lewin, a predatory marine bacterium.</title>
        <authorList>
            <person name="Saw J.H."/>
            <person name="Yuryev A."/>
            <person name="Kanbe M."/>
            <person name="Hou S."/>
            <person name="Young A.G."/>
            <person name="Aizawa S."/>
            <person name="Alam M."/>
        </authorList>
    </citation>
    <scope>NUCLEOTIDE SEQUENCE [LARGE SCALE GENOMIC DNA]</scope>
    <source>
        <strain evidence="2 3">Lewin</strain>
    </source>
</reference>
<dbReference type="OrthoDB" id="1489134at2"/>
<dbReference type="HOGENOM" id="CLU_648737_0_0_10"/>
<evidence type="ECO:0000313" key="2">
    <source>
        <dbReference type="EMBL" id="AFC26316.1"/>
    </source>
</evidence>
<organism evidence="2 3">
    <name type="scientific">Saprospira grandis (strain Lewin)</name>
    <dbReference type="NCBI Taxonomy" id="984262"/>
    <lineage>
        <taxon>Bacteria</taxon>
        <taxon>Pseudomonadati</taxon>
        <taxon>Bacteroidota</taxon>
        <taxon>Saprospiria</taxon>
        <taxon>Saprospirales</taxon>
        <taxon>Saprospiraceae</taxon>
        <taxon>Saprospira</taxon>
    </lineage>
</organism>
<dbReference type="InterPro" id="IPR011048">
    <property type="entry name" value="Haem_d1_sf"/>
</dbReference>
<dbReference type="InterPro" id="IPR015943">
    <property type="entry name" value="WD40/YVTN_repeat-like_dom_sf"/>
</dbReference>
<dbReference type="NCBIfam" id="TIGR04183">
    <property type="entry name" value="Por_Secre_tail"/>
    <property type="match status" value="1"/>
</dbReference>
<dbReference type="AlphaFoldDB" id="H6L5R6"/>
<dbReference type="InterPro" id="IPR026444">
    <property type="entry name" value="Secre_tail"/>
</dbReference>
<dbReference type="Proteomes" id="UP000007519">
    <property type="component" value="Chromosome"/>
</dbReference>
<dbReference type="eggNOG" id="COG3391">
    <property type="taxonomic scope" value="Bacteria"/>
</dbReference>
<sequence>MRLLSLCCFALLSTGLWGQKLLVLNGGLFGSATETANLGVYDPADDSYQFLDSMGTNSVQDLLIEDDQYAYVAAQDSIYKYDLQTGDRLAAAAFGSVSTIKLGLYQNKLLVGNWYGSSSDNLRIFDKSDLSFQSSISQIDKGVKDFVVLGDTLYIAQNSSTASYTDTLGYLAKVNLTDNSYLGNDTLSSTGSELGRLFSLGDSLVVGINNESNSLSYLNINSGQKWTQSAAVNFQAPSYGNAVQLDQNGIAYTVYNGAIGSYDFINNTVIDTALIPYASGAFALDAQNGFLYVSQVNFGNQSSNTGIRYNLSGDSLGTFPVGFSPEVLVIWNTQLLNNLTEVESATFDFGLFPNPTSHSLTINLEEAQLGQYRIYNNLGQLLGQGQFSGQQKQIDVQNLEAGIYHILLESEQGQQLTKQFIKR</sequence>
<dbReference type="RefSeq" id="WP_015693907.1">
    <property type="nucleotide sequence ID" value="NC_016940.1"/>
</dbReference>
<accession>H6L5R6</accession>
<dbReference type="STRING" id="984262.SGRA_3592"/>
<evidence type="ECO:0000313" key="3">
    <source>
        <dbReference type="Proteomes" id="UP000007519"/>
    </source>
</evidence>
<dbReference type="SUPFAM" id="SSF51004">
    <property type="entry name" value="C-terminal (heme d1) domain of cytochrome cd1-nitrite reductase"/>
    <property type="match status" value="1"/>
</dbReference>
<dbReference type="Gene3D" id="2.130.10.10">
    <property type="entry name" value="YVTN repeat-like/Quinoprotein amine dehydrogenase"/>
    <property type="match status" value="1"/>
</dbReference>
<protein>
    <recommendedName>
        <fullName evidence="1">Secretion system C-terminal sorting domain-containing protein</fullName>
    </recommendedName>
</protein>
<gene>
    <name evidence="2" type="ordered locus">SGRA_3592</name>
</gene>
<dbReference type="KEGG" id="sgn:SGRA_3592"/>
<keyword evidence="3" id="KW-1185">Reference proteome</keyword>
<proteinExistence type="predicted"/>
<evidence type="ECO:0000259" key="1">
    <source>
        <dbReference type="Pfam" id="PF18962"/>
    </source>
</evidence>
<name>H6L5R6_SAPGL</name>
<dbReference type="Pfam" id="PF18962">
    <property type="entry name" value="Por_Secre_tail"/>
    <property type="match status" value="1"/>
</dbReference>
<feature type="domain" description="Secretion system C-terminal sorting" evidence="1">
    <location>
        <begin position="351"/>
        <end position="421"/>
    </location>
</feature>